<protein>
    <submittedName>
        <fullName evidence="8">Uncharacterized protein</fullName>
    </submittedName>
</protein>
<evidence type="ECO:0000256" key="1">
    <source>
        <dbReference type="ARBA" id="ARBA00004606"/>
    </source>
</evidence>
<evidence type="ECO:0000256" key="7">
    <source>
        <dbReference type="SAM" id="SignalP"/>
    </source>
</evidence>
<evidence type="ECO:0000256" key="3">
    <source>
        <dbReference type="ARBA" id="ARBA00022692"/>
    </source>
</evidence>
<dbReference type="Proteomes" id="UP000075714">
    <property type="component" value="Unassembled WGS sequence"/>
</dbReference>
<evidence type="ECO:0000256" key="2">
    <source>
        <dbReference type="ARBA" id="ARBA00006462"/>
    </source>
</evidence>
<evidence type="ECO:0000256" key="4">
    <source>
        <dbReference type="ARBA" id="ARBA00022968"/>
    </source>
</evidence>
<feature type="signal peptide" evidence="7">
    <location>
        <begin position="1"/>
        <end position="25"/>
    </location>
</feature>
<dbReference type="STRING" id="33097.A0A150GWP7"/>
<evidence type="ECO:0000313" key="9">
    <source>
        <dbReference type="Proteomes" id="UP000075714"/>
    </source>
</evidence>
<gene>
    <name evidence="8" type="ORF">GPECTOR_5g201</name>
</gene>
<dbReference type="GO" id="GO:0016020">
    <property type="term" value="C:membrane"/>
    <property type="evidence" value="ECO:0007669"/>
    <property type="project" value="UniProtKB-SubCell"/>
</dbReference>
<comment type="caution">
    <text evidence="8">The sequence shown here is derived from an EMBL/GenBank/DDBJ whole genome shotgun (WGS) entry which is preliminary data.</text>
</comment>
<keyword evidence="3" id="KW-0812">Transmembrane</keyword>
<sequence length="283" mass="31910">MTYDNRRRLLLSAFLARCCLLASCAQRELRDSELVQDTFFFAEGVKDLLRDYDPDLPYVISGRYVLWHKRKRYLTEAPRCLPCHVTEAYRAMAAVRPDKYPPHLRPGQKPTVFHQPPVPPAGCPCTPDLACEYTLNVTGERESLSRKRPLKWSPESRLYGLPGRHYPTVCDYPHFHGGSGVLISVGAMRQIPLKEALKCYYDDLKNMSAKPLSLKAEAHGDRLASLCFWMNGIAITDPGLSLSQHEMSNHPGRVMDARTANLQSLQEVVDNTAALHADFLQVG</sequence>
<keyword evidence="5" id="KW-1133">Transmembrane helix</keyword>
<name>A0A150GWP7_GONPE</name>
<keyword evidence="4" id="KW-0735">Signal-anchor</keyword>
<feature type="chain" id="PRO_5007562341" evidence="7">
    <location>
        <begin position="26"/>
        <end position="283"/>
    </location>
</feature>
<evidence type="ECO:0000256" key="6">
    <source>
        <dbReference type="ARBA" id="ARBA00023136"/>
    </source>
</evidence>
<evidence type="ECO:0000313" key="8">
    <source>
        <dbReference type="EMBL" id="KXZ54098.1"/>
    </source>
</evidence>
<dbReference type="OrthoDB" id="414175at2759"/>
<keyword evidence="6" id="KW-0472">Membrane</keyword>
<dbReference type="PANTHER" id="PTHR23033">
    <property type="entry name" value="BETA1,3-GALACTOSYLTRANSFERASE"/>
    <property type="match status" value="1"/>
</dbReference>
<proteinExistence type="inferred from homology"/>
<dbReference type="AlphaFoldDB" id="A0A150GWP7"/>
<keyword evidence="7" id="KW-0732">Signal</keyword>
<reference evidence="9" key="1">
    <citation type="journal article" date="2016" name="Nat. Commun.">
        <title>The Gonium pectorale genome demonstrates co-option of cell cycle regulation during the evolution of multicellularity.</title>
        <authorList>
            <person name="Hanschen E.R."/>
            <person name="Marriage T.N."/>
            <person name="Ferris P.J."/>
            <person name="Hamaji T."/>
            <person name="Toyoda A."/>
            <person name="Fujiyama A."/>
            <person name="Neme R."/>
            <person name="Noguchi H."/>
            <person name="Minakuchi Y."/>
            <person name="Suzuki M."/>
            <person name="Kawai-Toyooka H."/>
            <person name="Smith D.R."/>
            <person name="Sparks H."/>
            <person name="Anderson J."/>
            <person name="Bakaric R."/>
            <person name="Luria V."/>
            <person name="Karger A."/>
            <person name="Kirschner M.W."/>
            <person name="Durand P.M."/>
            <person name="Michod R.E."/>
            <person name="Nozaki H."/>
            <person name="Olson B.J."/>
        </authorList>
    </citation>
    <scope>NUCLEOTIDE SEQUENCE [LARGE SCALE GENOMIC DNA]</scope>
    <source>
        <strain evidence="9">NIES-2863</strain>
    </source>
</reference>
<comment type="subcellular location">
    <subcellularLocation>
        <location evidence="1">Membrane</location>
        <topology evidence="1">Single-pass type II membrane protein</topology>
    </subcellularLocation>
</comment>
<evidence type="ECO:0000256" key="5">
    <source>
        <dbReference type="ARBA" id="ARBA00022989"/>
    </source>
</evidence>
<dbReference type="EMBL" id="LSYV01000006">
    <property type="protein sequence ID" value="KXZ54098.1"/>
    <property type="molecule type" value="Genomic_DNA"/>
</dbReference>
<organism evidence="8 9">
    <name type="scientific">Gonium pectorale</name>
    <name type="common">Green alga</name>
    <dbReference type="NCBI Taxonomy" id="33097"/>
    <lineage>
        <taxon>Eukaryota</taxon>
        <taxon>Viridiplantae</taxon>
        <taxon>Chlorophyta</taxon>
        <taxon>core chlorophytes</taxon>
        <taxon>Chlorophyceae</taxon>
        <taxon>CS clade</taxon>
        <taxon>Chlamydomonadales</taxon>
        <taxon>Volvocaceae</taxon>
        <taxon>Gonium</taxon>
    </lineage>
</organism>
<dbReference type="InterPro" id="IPR026050">
    <property type="entry name" value="C1GALT1/C1GALT1_chp1"/>
</dbReference>
<keyword evidence="9" id="KW-1185">Reference proteome</keyword>
<comment type="similarity">
    <text evidence="2">Belongs to the glycosyltransferase 31 family. Beta3-Gal-T subfamily.</text>
</comment>
<dbReference type="PANTHER" id="PTHR23033:SF50">
    <property type="entry name" value="HEXOSYLTRANSFERASE"/>
    <property type="match status" value="1"/>
</dbReference>
<accession>A0A150GWP7</accession>